<organism evidence="1 2">
    <name type="scientific">Penicillium roqueforti (strain FM164)</name>
    <dbReference type="NCBI Taxonomy" id="1365484"/>
    <lineage>
        <taxon>Eukaryota</taxon>
        <taxon>Fungi</taxon>
        <taxon>Dikarya</taxon>
        <taxon>Ascomycota</taxon>
        <taxon>Pezizomycotina</taxon>
        <taxon>Eurotiomycetes</taxon>
        <taxon>Eurotiomycetidae</taxon>
        <taxon>Eurotiales</taxon>
        <taxon>Aspergillaceae</taxon>
        <taxon>Penicillium</taxon>
    </lineage>
</organism>
<protein>
    <submittedName>
        <fullName evidence="1">Uncharacterized protein</fullName>
    </submittedName>
</protein>
<evidence type="ECO:0000313" key="2">
    <source>
        <dbReference type="Proteomes" id="UP000030686"/>
    </source>
</evidence>
<dbReference type="AlphaFoldDB" id="W6QGF0"/>
<proteinExistence type="predicted"/>
<keyword evidence="2" id="KW-1185">Reference proteome</keyword>
<gene>
    <name evidence="1" type="ORF">PROQFM164_S01g002523</name>
</gene>
<evidence type="ECO:0000313" key="1">
    <source>
        <dbReference type="EMBL" id="CDM28712.1"/>
    </source>
</evidence>
<dbReference type="Proteomes" id="UP000030686">
    <property type="component" value="Unassembled WGS sequence"/>
</dbReference>
<name>W6QGF0_PENRF</name>
<accession>W6QGF0</accession>
<dbReference type="EMBL" id="HG792015">
    <property type="protein sequence ID" value="CDM28712.1"/>
    <property type="molecule type" value="Genomic_DNA"/>
</dbReference>
<dbReference type="STRING" id="1365484.W6QGF0"/>
<reference evidence="1" key="1">
    <citation type="journal article" date="2014" name="Nat. Commun.">
        <title>Multiple recent horizontal transfers of a large genomic region in cheese making fungi.</title>
        <authorList>
            <person name="Cheeseman K."/>
            <person name="Ropars J."/>
            <person name="Renault P."/>
            <person name="Dupont J."/>
            <person name="Gouzy J."/>
            <person name="Branca A."/>
            <person name="Abraham A.L."/>
            <person name="Ceppi M."/>
            <person name="Conseiller E."/>
            <person name="Debuchy R."/>
            <person name="Malagnac F."/>
            <person name="Goarin A."/>
            <person name="Silar P."/>
            <person name="Lacoste S."/>
            <person name="Sallet E."/>
            <person name="Bensimon A."/>
            <person name="Giraud T."/>
            <person name="Brygoo Y."/>
        </authorList>
    </citation>
    <scope>NUCLEOTIDE SEQUENCE [LARGE SCALE GENOMIC DNA]</scope>
    <source>
        <strain evidence="1">FM164</strain>
    </source>
</reference>
<dbReference type="OrthoDB" id="4276689at2759"/>
<dbReference type="OMA" id="NQFRFQL"/>
<sequence>MKFWKCVKTPKQPPQRFPLEVAEAFKPEEEIIRRLNRTGSSPGNLLCLFPDPTPRTSLNQFRFQLHRENGVLPGLVGYLEKYSSASHLVWSMCALLADSGIDPDWTDAFEMWRPQWRQFANSFEMQGNISRALDIPPSPVRVMCVRKPHSLDMYKLYAVNPKAKKRDQEGLEDLWRWMLDAPPEVILQGAFSIKLEVEPCFPGEEISFAVSSSWYELEAQYYGVETWRFVGLPDLTEYVFRVK</sequence>